<keyword evidence="3" id="KW-1185">Reference proteome</keyword>
<feature type="region of interest" description="Disordered" evidence="1">
    <location>
        <begin position="1"/>
        <end position="26"/>
    </location>
</feature>
<accession>A0A9Q3K3R2</accession>
<evidence type="ECO:0000313" key="2">
    <source>
        <dbReference type="EMBL" id="MBW0572380.1"/>
    </source>
</evidence>
<name>A0A9Q3K3R2_9BASI</name>
<evidence type="ECO:0000313" key="3">
    <source>
        <dbReference type="Proteomes" id="UP000765509"/>
    </source>
</evidence>
<evidence type="ECO:0000256" key="1">
    <source>
        <dbReference type="SAM" id="MobiDB-lite"/>
    </source>
</evidence>
<sequence length="241" mass="27474">MEATIQSNQTDVDKEEARPTPEVPSLPQERHIWRMPELLPIPQGLNHFQVAAIEIYQCQYKNWFRAAREEEWAICSSLGKGAMNSYLHIKSFLGQEKTIELLGGWSPLSCKDKVKKIKNWLKNQSLLSIDQKKELEMTPALETEAPVASTSSKPAPEVSKDKPKGPQKKQRGPKKHQSKGKGKANWHRPYPQGYRIPKLEPSAVDSVSDMARTLMEFTAKEQERMDKAFPKKNRSDTFCSI</sequence>
<dbReference type="Proteomes" id="UP000765509">
    <property type="component" value="Unassembled WGS sequence"/>
</dbReference>
<dbReference type="AlphaFoldDB" id="A0A9Q3K3R2"/>
<gene>
    <name evidence="2" type="ORF">O181_112095</name>
</gene>
<reference evidence="2" key="1">
    <citation type="submission" date="2021-03" db="EMBL/GenBank/DDBJ databases">
        <title>Draft genome sequence of rust myrtle Austropuccinia psidii MF-1, a brazilian biotype.</title>
        <authorList>
            <person name="Quecine M.C."/>
            <person name="Pachon D.M.R."/>
            <person name="Bonatelli M.L."/>
            <person name="Correr F.H."/>
            <person name="Franceschini L.M."/>
            <person name="Leite T.F."/>
            <person name="Margarido G.R.A."/>
            <person name="Almeida C.A."/>
            <person name="Ferrarezi J.A."/>
            <person name="Labate C.A."/>
        </authorList>
    </citation>
    <scope>NUCLEOTIDE SEQUENCE</scope>
    <source>
        <strain evidence="2">MF-1</strain>
    </source>
</reference>
<dbReference type="EMBL" id="AVOT02089996">
    <property type="protein sequence ID" value="MBW0572380.1"/>
    <property type="molecule type" value="Genomic_DNA"/>
</dbReference>
<protein>
    <submittedName>
        <fullName evidence="2">Uncharacterized protein</fullName>
    </submittedName>
</protein>
<feature type="region of interest" description="Disordered" evidence="1">
    <location>
        <begin position="142"/>
        <end position="206"/>
    </location>
</feature>
<feature type="compositionally biased region" description="Polar residues" evidence="1">
    <location>
        <begin position="1"/>
        <end position="10"/>
    </location>
</feature>
<comment type="caution">
    <text evidence="2">The sequence shown here is derived from an EMBL/GenBank/DDBJ whole genome shotgun (WGS) entry which is preliminary data.</text>
</comment>
<proteinExistence type="predicted"/>
<feature type="compositionally biased region" description="Basic residues" evidence="1">
    <location>
        <begin position="165"/>
        <end position="186"/>
    </location>
</feature>
<organism evidence="2 3">
    <name type="scientific">Austropuccinia psidii MF-1</name>
    <dbReference type="NCBI Taxonomy" id="1389203"/>
    <lineage>
        <taxon>Eukaryota</taxon>
        <taxon>Fungi</taxon>
        <taxon>Dikarya</taxon>
        <taxon>Basidiomycota</taxon>
        <taxon>Pucciniomycotina</taxon>
        <taxon>Pucciniomycetes</taxon>
        <taxon>Pucciniales</taxon>
        <taxon>Sphaerophragmiaceae</taxon>
        <taxon>Austropuccinia</taxon>
    </lineage>
</organism>